<evidence type="ECO:0000256" key="1">
    <source>
        <dbReference type="ARBA" id="ARBA00004196"/>
    </source>
</evidence>
<dbReference type="RefSeq" id="WP_168722501.1">
    <property type="nucleotide sequence ID" value="NZ_JAAXPN010000009.1"/>
</dbReference>
<name>A0A7X6N2Q9_9LACO</name>
<organism evidence="6 7">
    <name type="scientific">Periweissella fabalis</name>
    <dbReference type="NCBI Taxonomy" id="1070421"/>
    <lineage>
        <taxon>Bacteria</taxon>
        <taxon>Bacillati</taxon>
        <taxon>Bacillota</taxon>
        <taxon>Bacilli</taxon>
        <taxon>Lactobacillales</taxon>
        <taxon>Lactobacillaceae</taxon>
        <taxon>Periweissella</taxon>
    </lineage>
</organism>
<gene>
    <name evidence="6" type="ORF">HF964_07860</name>
</gene>
<keyword evidence="3" id="KW-0813">Transport</keyword>
<dbReference type="SUPFAM" id="SSF53850">
    <property type="entry name" value="Periplasmic binding protein-like II"/>
    <property type="match status" value="1"/>
</dbReference>
<dbReference type="Gene3D" id="3.40.190.10">
    <property type="entry name" value="Periplasmic binding protein-like II"/>
    <property type="match status" value="2"/>
</dbReference>
<comment type="caution">
    <text evidence="6">The sequence shown here is derived from an EMBL/GenBank/DDBJ whole genome shotgun (WGS) entry which is preliminary data.</text>
</comment>
<keyword evidence="4" id="KW-0732">Signal</keyword>
<keyword evidence="5" id="KW-0812">Transmembrane</keyword>
<dbReference type="InterPro" id="IPR050490">
    <property type="entry name" value="Bact_solute-bd_prot1"/>
</dbReference>
<evidence type="ECO:0000256" key="5">
    <source>
        <dbReference type="SAM" id="Phobius"/>
    </source>
</evidence>
<accession>A0A7X6N2Q9</accession>
<protein>
    <submittedName>
        <fullName evidence="6">Extracellular solute-binding protein</fullName>
    </submittedName>
</protein>
<evidence type="ECO:0000313" key="6">
    <source>
        <dbReference type="EMBL" id="NKZ24706.1"/>
    </source>
</evidence>
<dbReference type="Proteomes" id="UP000549765">
    <property type="component" value="Unassembled WGS sequence"/>
</dbReference>
<evidence type="ECO:0000256" key="4">
    <source>
        <dbReference type="ARBA" id="ARBA00022729"/>
    </source>
</evidence>
<dbReference type="Pfam" id="PF13416">
    <property type="entry name" value="SBP_bac_8"/>
    <property type="match status" value="1"/>
</dbReference>
<keyword evidence="5" id="KW-0472">Membrane</keyword>
<dbReference type="GO" id="GO:0030313">
    <property type="term" value="C:cell envelope"/>
    <property type="evidence" value="ECO:0007669"/>
    <property type="project" value="UniProtKB-SubCell"/>
</dbReference>
<feature type="transmembrane region" description="Helical" evidence="5">
    <location>
        <begin position="7"/>
        <end position="25"/>
    </location>
</feature>
<dbReference type="PANTHER" id="PTHR43649">
    <property type="entry name" value="ARABINOSE-BINDING PROTEIN-RELATED"/>
    <property type="match status" value="1"/>
</dbReference>
<dbReference type="InterPro" id="IPR006059">
    <property type="entry name" value="SBP"/>
</dbReference>
<dbReference type="PANTHER" id="PTHR43649:SF31">
    <property type="entry name" value="SN-GLYCEROL-3-PHOSPHATE-BINDING PERIPLASMIC PROTEIN UGPB"/>
    <property type="match status" value="1"/>
</dbReference>
<keyword evidence="5" id="KW-1133">Transmembrane helix</keyword>
<evidence type="ECO:0000256" key="2">
    <source>
        <dbReference type="ARBA" id="ARBA00008520"/>
    </source>
</evidence>
<evidence type="ECO:0000256" key="3">
    <source>
        <dbReference type="ARBA" id="ARBA00022448"/>
    </source>
</evidence>
<sequence>MKKKSVISIIVVAILAIGAVVYVGSNHSKTTPVTASGQPIKITLWTGITGNYQKSLQNLANSFNSSQKKYQVVLTSQTNYQTLNQKILAAAKSGTLPVMGMATYTSLADYKHNGFIQNINDFYKTTLSSNQKNDLYPSFLSGTKVGSDFYSIPFSKSLRIMYVNNDILKKYNLTVPTTWEEMAKEGQILKSHGIYAYGFDASFQSEWEGMLHAAGINPVSASGQVDVNNPKAIEAAKVILDMVKDHTAKSAGSDIFWTKNFVNGKSAFYIGSSAGLSITTMQAPKNLNWSTTQVPSYQGSNATEVAGNDLVVFKGATLEQKAGAYSFMKYLLEPQNTTTWAKDTGYVPVDQSAVKSDAYQAYLHTNPRAVAAVNALPNSFSQTSFVGFNQYYTMAGQTFNNMLTTHVSAETALNKLANQTKQIISNNK</sequence>
<comment type="subcellular location">
    <subcellularLocation>
        <location evidence="1">Cell envelope</location>
    </subcellularLocation>
</comment>
<reference evidence="6 7" key="1">
    <citation type="submission" date="2020-04" db="EMBL/GenBank/DDBJ databases">
        <title>MicrobeNet Type strains.</title>
        <authorList>
            <person name="Nicholson A.C."/>
        </authorList>
    </citation>
    <scope>NUCLEOTIDE SEQUENCE [LARGE SCALE GENOMIC DNA]</scope>
    <source>
        <strain evidence="6 7">CCUG 61472</strain>
    </source>
</reference>
<proteinExistence type="inferred from homology"/>
<dbReference type="AlphaFoldDB" id="A0A7X6N2Q9"/>
<dbReference type="EMBL" id="JAAXPN010000009">
    <property type="protein sequence ID" value="NKZ24706.1"/>
    <property type="molecule type" value="Genomic_DNA"/>
</dbReference>
<evidence type="ECO:0000313" key="7">
    <source>
        <dbReference type="Proteomes" id="UP000549765"/>
    </source>
</evidence>
<keyword evidence="7" id="KW-1185">Reference proteome</keyword>
<comment type="similarity">
    <text evidence="2">Belongs to the bacterial solute-binding protein 1 family.</text>
</comment>